<dbReference type="EMBL" id="LR593886">
    <property type="protein sequence ID" value="VTR94253.1"/>
    <property type="molecule type" value="Genomic_DNA"/>
</dbReference>
<proteinExistence type="predicted"/>
<organism evidence="1 2">
    <name type="scientific">Gemmata massiliana</name>
    <dbReference type="NCBI Taxonomy" id="1210884"/>
    <lineage>
        <taxon>Bacteria</taxon>
        <taxon>Pseudomonadati</taxon>
        <taxon>Planctomycetota</taxon>
        <taxon>Planctomycetia</taxon>
        <taxon>Gemmatales</taxon>
        <taxon>Gemmataceae</taxon>
        <taxon>Gemmata</taxon>
    </lineage>
</organism>
<name>A0A6P2CZH5_9BACT</name>
<reference evidence="1 2" key="1">
    <citation type="submission" date="2019-05" db="EMBL/GenBank/DDBJ databases">
        <authorList>
            <consortium name="Science for Life Laboratories"/>
        </authorList>
    </citation>
    <scope>NUCLEOTIDE SEQUENCE [LARGE SCALE GENOMIC DNA]</scope>
    <source>
        <strain evidence="1">Soil9</strain>
    </source>
</reference>
<evidence type="ECO:0000313" key="2">
    <source>
        <dbReference type="Proteomes" id="UP000464178"/>
    </source>
</evidence>
<gene>
    <name evidence="1" type="ORF">SOIL9_34610</name>
</gene>
<accession>A0A6P2CZH5</accession>
<evidence type="ECO:0000313" key="1">
    <source>
        <dbReference type="EMBL" id="VTR94253.1"/>
    </source>
</evidence>
<sequence length="80" mass="9168">MGFILPLPIPFLAMLGRYCDKPNRLGCKKMGPKTNLEEWIRSKPARGTETFFGPVFEGSETREWLVRVAELVRFDAHSVQ</sequence>
<dbReference type="AlphaFoldDB" id="A0A6P2CZH5"/>
<protein>
    <submittedName>
        <fullName evidence="1">Uncharacterized protein</fullName>
    </submittedName>
</protein>
<dbReference type="KEGG" id="gms:SOIL9_34610"/>
<keyword evidence="2" id="KW-1185">Reference proteome</keyword>
<dbReference type="Proteomes" id="UP000464178">
    <property type="component" value="Chromosome"/>
</dbReference>